<dbReference type="InterPro" id="IPR004638">
    <property type="entry name" value="EmrB-like"/>
</dbReference>
<dbReference type="Gene3D" id="1.20.1720.10">
    <property type="entry name" value="Multidrug resistance protein D"/>
    <property type="match status" value="1"/>
</dbReference>
<dbReference type="NCBIfam" id="TIGR00711">
    <property type="entry name" value="efflux_EmrB"/>
    <property type="match status" value="1"/>
</dbReference>
<feature type="transmembrane region" description="Helical" evidence="8">
    <location>
        <begin position="345"/>
        <end position="368"/>
    </location>
</feature>
<dbReference type="EMBL" id="BNJG01000005">
    <property type="protein sequence ID" value="GHO60432.1"/>
    <property type="molecule type" value="Genomic_DNA"/>
</dbReference>
<evidence type="ECO:0000256" key="2">
    <source>
        <dbReference type="ARBA" id="ARBA00022448"/>
    </source>
</evidence>
<feature type="transmembrane region" description="Helical" evidence="8">
    <location>
        <begin position="469"/>
        <end position="489"/>
    </location>
</feature>
<protein>
    <submittedName>
        <fullName evidence="10">MFS transporter</fullName>
    </submittedName>
</protein>
<evidence type="ECO:0000256" key="7">
    <source>
        <dbReference type="SAM" id="MobiDB-lite"/>
    </source>
</evidence>
<feature type="transmembrane region" description="Helical" evidence="8">
    <location>
        <begin position="289"/>
        <end position="308"/>
    </location>
</feature>
<organism evidence="10 11">
    <name type="scientific">Ktedonobacter robiniae</name>
    <dbReference type="NCBI Taxonomy" id="2778365"/>
    <lineage>
        <taxon>Bacteria</taxon>
        <taxon>Bacillati</taxon>
        <taxon>Chloroflexota</taxon>
        <taxon>Ktedonobacteria</taxon>
        <taxon>Ktedonobacterales</taxon>
        <taxon>Ktedonobacteraceae</taxon>
        <taxon>Ktedonobacter</taxon>
    </lineage>
</organism>
<evidence type="ECO:0000256" key="5">
    <source>
        <dbReference type="ARBA" id="ARBA00022989"/>
    </source>
</evidence>
<dbReference type="InterPro" id="IPR036259">
    <property type="entry name" value="MFS_trans_sf"/>
</dbReference>
<reference evidence="10 11" key="1">
    <citation type="journal article" date="2021" name="Int. J. Syst. Evol. Microbiol.">
        <title>Reticulibacter mediterranei gen. nov., sp. nov., within the new family Reticulibacteraceae fam. nov., and Ktedonospora formicarum gen. nov., sp. nov., Ktedonobacter robiniae sp. nov., Dictyobacter formicarum sp. nov. and Dictyobacter arantiisoli sp. nov., belonging to the class Ktedonobacteria.</title>
        <authorList>
            <person name="Yabe S."/>
            <person name="Zheng Y."/>
            <person name="Wang C.M."/>
            <person name="Sakai Y."/>
            <person name="Abe K."/>
            <person name="Yokota A."/>
            <person name="Donadio S."/>
            <person name="Cavaletti L."/>
            <person name="Monciardini P."/>
        </authorList>
    </citation>
    <scope>NUCLEOTIDE SEQUENCE [LARGE SCALE GENOMIC DNA]</scope>
    <source>
        <strain evidence="10 11">SOSP1-30</strain>
    </source>
</reference>
<dbReference type="Gene3D" id="1.20.1250.20">
    <property type="entry name" value="MFS general substrate transporter like domains"/>
    <property type="match status" value="1"/>
</dbReference>
<keyword evidence="4 8" id="KW-0812">Transmembrane</keyword>
<feature type="transmembrane region" description="Helical" evidence="8">
    <location>
        <begin position="389"/>
        <end position="407"/>
    </location>
</feature>
<dbReference type="InterPro" id="IPR011701">
    <property type="entry name" value="MFS"/>
</dbReference>
<evidence type="ECO:0000256" key="6">
    <source>
        <dbReference type="ARBA" id="ARBA00023136"/>
    </source>
</evidence>
<dbReference type="SUPFAM" id="SSF103473">
    <property type="entry name" value="MFS general substrate transporter"/>
    <property type="match status" value="1"/>
</dbReference>
<feature type="transmembrane region" description="Helical" evidence="8">
    <location>
        <begin position="187"/>
        <end position="207"/>
    </location>
</feature>
<dbReference type="PANTHER" id="PTHR42718:SF42">
    <property type="entry name" value="EXPORT PROTEIN"/>
    <property type="match status" value="1"/>
</dbReference>
<feature type="transmembrane region" description="Helical" evidence="8">
    <location>
        <begin position="219"/>
        <end position="236"/>
    </location>
</feature>
<feature type="transmembrane region" description="Helical" evidence="8">
    <location>
        <begin position="155"/>
        <end position="175"/>
    </location>
</feature>
<feature type="region of interest" description="Disordered" evidence="7">
    <location>
        <begin position="496"/>
        <end position="515"/>
    </location>
</feature>
<keyword evidence="2" id="KW-0813">Transport</keyword>
<name>A0ABQ3V7C4_9CHLR</name>
<evidence type="ECO:0000313" key="11">
    <source>
        <dbReference type="Proteomes" id="UP000654345"/>
    </source>
</evidence>
<dbReference type="CDD" id="cd17321">
    <property type="entry name" value="MFS_MMR_MDR_like"/>
    <property type="match status" value="1"/>
</dbReference>
<dbReference type="PANTHER" id="PTHR42718">
    <property type="entry name" value="MAJOR FACILITATOR SUPERFAMILY MULTIDRUG TRANSPORTER MFSC"/>
    <property type="match status" value="1"/>
</dbReference>
<keyword evidence="5 8" id="KW-1133">Transmembrane helix</keyword>
<feature type="transmembrane region" description="Helical" evidence="8">
    <location>
        <begin position="320"/>
        <end position="339"/>
    </location>
</feature>
<keyword evidence="6 8" id="KW-0472">Membrane</keyword>
<evidence type="ECO:0000313" key="10">
    <source>
        <dbReference type="EMBL" id="GHO60432.1"/>
    </source>
</evidence>
<accession>A0ABQ3V7C4</accession>
<dbReference type="PROSITE" id="PS50850">
    <property type="entry name" value="MFS"/>
    <property type="match status" value="1"/>
</dbReference>
<keyword evidence="11" id="KW-1185">Reference proteome</keyword>
<feature type="transmembrane region" description="Helical" evidence="8">
    <location>
        <begin position="67"/>
        <end position="93"/>
    </location>
</feature>
<evidence type="ECO:0000256" key="3">
    <source>
        <dbReference type="ARBA" id="ARBA00022475"/>
    </source>
</evidence>
<evidence type="ECO:0000259" key="9">
    <source>
        <dbReference type="PROSITE" id="PS50850"/>
    </source>
</evidence>
<dbReference type="Pfam" id="PF07690">
    <property type="entry name" value="MFS_1"/>
    <property type="match status" value="1"/>
</dbReference>
<dbReference type="InterPro" id="IPR020846">
    <property type="entry name" value="MFS_dom"/>
</dbReference>
<sequence>MLVATILGSSMVFIDGSVVNVALPEFQREFHASASEVQWVVEAYALFLAALLLVGGSLGDRLGRRRVFLFGTTLFAFSSILCGLSPATIWLIVARALQGVGGALLVPGSLALISAAFQADQRGRAIGTWSGFTSVTSVLGPLLGGWLVQVASWRWVFFLNVPLAVTVLLVSFRGVPESRDEETSGRLDWPGALLVTLGLAGIVYGLIQSGAAGLGQPEVLSALALGTLALVLFFLVEASSAHPMVPLRLFRSRSFLGANLLTFLLYGALSAGTYFIPFNLIQVQGYTPAMVGASLTPFALTMFLFSRWTGGLVRRFGSKLPLIVGPSITALGFALYALPGIGGSYWLTFFPAVIVMSLGMTVTVAPLTTTVMNAVEQQAAGTASGINNAVSRTAGLMAIAFMGLVMVNTFSNSLAQHLAALPLSADLRQTIQARSGSLAGLTLPPDTSSSTRALLQRAIDQSFVSGFRIVVLICAVLALASSVAAAVLIEGKRQARVSEGDEEAAPAVHREQKSS</sequence>
<comment type="caution">
    <text evidence="10">The sequence shown here is derived from an EMBL/GenBank/DDBJ whole genome shotgun (WGS) entry which is preliminary data.</text>
</comment>
<feature type="transmembrane region" description="Helical" evidence="8">
    <location>
        <begin position="99"/>
        <end position="117"/>
    </location>
</feature>
<feature type="transmembrane region" description="Helical" evidence="8">
    <location>
        <begin position="256"/>
        <end position="277"/>
    </location>
</feature>
<comment type="subcellular location">
    <subcellularLocation>
        <location evidence="1">Cell membrane</location>
        <topology evidence="1">Multi-pass membrane protein</topology>
    </subcellularLocation>
</comment>
<evidence type="ECO:0000256" key="1">
    <source>
        <dbReference type="ARBA" id="ARBA00004651"/>
    </source>
</evidence>
<evidence type="ECO:0000256" key="8">
    <source>
        <dbReference type="SAM" id="Phobius"/>
    </source>
</evidence>
<proteinExistence type="predicted"/>
<evidence type="ECO:0000256" key="4">
    <source>
        <dbReference type="ARBA" id="ARBA00022692"/>
    </source>
</evidence>
<gene>
    <name evidence="10" type="ORF">KSB_89070</name>
</gene>
<feature type="transmembrane region" description="Helical" evidence="8">
    <location>
        <begin position="37"/>
        <end position="55"/>
    </location>
</feature>
<feature type="domain" description="Major facilitator superfamily (MFS) profile" evidence="9">
    <location>
        <begin position="1"/>
        <end position="493"/>
    </location>
</feature>
<dbReference type="Proteomes" id="UP000654345">
    <property type="component" value="Unassembled WGS sequence"/>
</dbReference>
<keyword evidence="3" id="KW-1003">Cell membrane</keyword>
<feature type="transmembrane region" description="Helical" evidence="8">
    <location>
        <begin position="129"/>
        <end position="149"/>
    </location>
</feature>